<evidence type="ECO:0000256" key="2">
    <source>
        <dbReference type="ARBA" id="ARBA00023315"/>
    </source>
</evidence>
<dbReference type="InterPro" id="IPR000182">
    <property type="entry name" value="GNAT_dom"/>
</dbReference>
<dbReference type="PANTHER" id="PTHR43800">
    <property type="entry name" value="PEPTIDYL-LYSINE N-ACETYLTRANSFERASE YJAB"/>
    <property type="match status" value="1"/>
</dbReference>
<dbReference type="EMBL" id="CP002418">
    <property type="protein sequence ID" value="ADU46195.1"/>
    <property type="molecule type" value="Genomic_DNA"/>
</dbReference>
<keyword evidence="2" id="KW-0012">Acyltransferase</keyword>
<proteinExistence type="predicted"/>
<evidence type="ECO:0000259" key="3">
    <source>
        <dbReference type="PROSITE" id="PS51186"/>
    </source>
</evidence>
<feature type="domain" description="N-acetyltransferase" evidence="3">
    <location>
        <begin position="1"/>
        <end position="150"/>
    </location>
</feature>
<dbReference type="CDD" id="cd04301">
    <property type="entry name" value="NAT_SF"/>
    <property type="match status" value="1"/>
</dbReference>
<evidence type="ECO:0000313" key="4">
    <source>
        <dbReference type="EMBL" id="ADU46195.1"/>
    </source>
</evidence>
<name>E6VCE2_RHOPX</name>
<organism evidence="4 5">
    <name type="scientific">Rhodopseudomonas palustris (strain DX-1)</name>
    <dbReference type="NCBI Taxonomy" id="652103"/>
    <lineage>
        <taxon>Bacteria</taxon>
        <taxon>Pseudomonadati</taxon>
        <taxon>Pseudomonadota</taxon>
        <taxon>Alphaproteobacteria</taxon>
        <taxon>Hyphomicrobiales</taxon>
        <taxon>Nitrobacteraceae</taxon>
        <taxon>Rhodopseudomonas</taxon>
    </lineage>
</organism>
<dbReference type="KEGG" id="rpx:Rpdx1_4648"/>
<protein>
    <submittedName>
        <fullName evidence="4">GCN5-related N-acetyltransferase</fullName>
    </submittedName>
</protein>
<dbReference type="Gene3D" id="3.40.630.30">
    <property type="match status" value="1"/>
</dbReference>
<evidence type="ECO:0000313" key="5">
    <source>
        <dbReference type="Proteomes" id="UP000001402"/>
    </source>
</evidence>
<dbReference type="PROSITE" id="PS51186">
    <property type="entry name" value="GNAT"/>
    <property type="match status" value="1"/>
</dbReference>
<reference evidence="4" key="1">
    <citation type="submission" date="2010-12" db="EMBL/GenBank/DDBJ databases">
        <title>Complete sequence of Rhodopseudomonas palustris DX-1.</title>
        <authorList>
            <consortium name="US DOE Joint Genome Institute"/>
            <person name="Lucas S."/>
            <person name="Copeland A."/>
            <person name="Lapidus A."/>
            <person name="Cheng J.-F."/>
            <person name="Goodwin L."/>
            <person name="Pitluck S."/>
            <person name="Misra M."/>
            <person name="Chertkov O."/>
            <person name="Detter J.C."/>
            <person name="Han C."/>
            <person name="Tapia R."/>
            <person name="Land M."/>
            <person name="Hauser L."/>
            <person name="Kyrpides N."/>
            <person name="Ivanova N."/>
            <person name="Ovchinnikova G."/>
            <person name="Logan B."/>
            <person name="Oda Y."/>
            <person name="Harwood C."/>
            <person name="Woyke T."/>
        </authorList>
    </citation>
    <scope>NUCLEOTIDE SEQUENCE [LARGE SCALE GENOMIC DNA]</scope>
    <source>
        <strain evidence="4">DX-1</strain>
    </source>
</reference>
<dbReference type="HOGENOM" id="CLU_096760_0_0_5"/>
<dbReference type="GO" id="GO:0016747">
    <property type="term" value="F:acyltransferase activity, transferring groups other than amino-acyl groups"/>
    <property type="evidence" value="ECO:0007669"/>
    <property type="project" value="InterPro"/>
</dbReference>
<dbReference type="SUPFAM" id="SSF55729">
    <property type="entry name" value="Acyl-CoA N-acyltransferases (Nat)"/>
    <property type="match status" value="1"/>
</dbReference>
<dbReference type="OrthoDB" id="572496at2"/>
<dbReference type="AlphaFoldDB" id="E6VCE2"/>
<sequence>MLLRPARSDDFDSIQKVEIASFSTLQKAGAIDGTPSSSTTAQLQHYLDHALLYVACGPTGATVGFCGGYVAGRFLHVGEIDVLPGFQRRGLGRRLLTILLDEARARMLDGATLTTDRFAPFNAPFYATFGFRVLEGDHLPERLRKILAAEIESGLDRTRRVGMALRF</sequence>
<keyword evidence="1 4" id="KW-0808">Transferase</keyword>
<dbReference type="PANTHER" id="PTHR43800:SF1">
    <property type="entry name" value="PEPTIDYL-LYSINE N-ACETYLTRANSFERASE YJAB"/>
    <property type="match status" value="1"/>
</dbReference>
<accession>E6VCE2</accession>
<dbReference type="BioCyc" id="RPAL652103:RPDX1_RS22960-MONOMER"/>
<dbReference type="InterPro" id="IPR016181">
    <property type="entry name" value="Acyl_CoA_acyltransferase"/>
</dbReference>
<dbReference type="Proteomes" id="UP000001402">
    <property type="component" value="Chromosome"/>
</dbReference>
<gene>
    <name evidence="4" type="ordered locus">Rpdx1_4648</name>
</gene>
<dbReference type="Pfam" id="PF00583">
    <property type="entry name" value="Acetyltransf_1"/>
    <property type="match status" value="1"/>
</dbReference>
<dbReference type="STRING" id="652103.Rpdx1_4648"/>
<evidence type="ECO:0000256" key="1">
    <source>
        <dbReference type="ARBA" id="ARBA00022679"/>
    </source>
</evidence>
<dbReference type="eggNOG" id="COG3153">
    <property type="taxonomic scope" value="Bacteria"/>
</dbReference>